<sequence length="394" mass="44720">MEYTDKQLEKKIQEAQKALESWAVSHDLWYDSDFVSYAEHVDGEPGDCSVIFILRSGGDLGRLLDEDYDPKLREQFQAVAEEYGFWFENCDGHSFHFFAETEELQTAYDAYFQWKWVCSLIIEDFGDLYAELYQYFYSRPERLQNLHHREFEVLLYRIFQNLGYEAELGPGIGDGGVDVRLLQRGPLGDTLVYVQAKRYSPSRPIGLEAVAALRGVVANDGADRGMFVTTSRFLPSAQKFANRSSGILELNTSMDVADWCRQAEGGVIRDKSALVSDDHVVSVLRRLEGGSNALVVHAHHGYGTIGNVFALVLKETTHAALLMALPKSIVGQDVHGLEGHEIPILDTRILALKNIDTVFRAKRSVNDRGEISYWDGDHYFTAWDFNSKFYSWLD</sequence>
<dbReference type="Proteomes" id="UP000229504">
    <property type="component" value="Unassembled WGS sequence"/>
</dbReference>
<dbReference type="InterPro" id="IPR011856">
    <property type="entry name" value="tRNA_endonuc-like_dom_sf"/>
</dbReference>
<dbReference type="Pfam" id="PF04471">
    <property type="entry name" value="Mrr_cat"/>
    <property type="match status" value="1"/>
</dbReference>
<evidence type="ECO:0000313" key="3">
    <source>
        <dbReference type="Proteomes" id="UP000229504"/>
    </source>
</evidence>
<dbReference type="InterPro" id="IPR052906">
    <property type="entry name" value="Type_IV_Methyl-Rstrct_Enzyme"/>
</dbReference>
<keyword evidence="2" id="KW-0540">Nuclease</keyword>
<keyword evidence="2" id="KW-0255">Endonuclease</keyword>
<dbReference type="RefSeq" id="WP_099524542.1">
    <property type="nucleotide sequence ID" value="NZ_NIQU01000003.1"/>
</dbReference>
<evidence type="ECO:0000313" key="2">
    <source>
        <dbReference type="EMBL" id="PIA70068.1"/>
    </source>
</evidence>
<dbReference type="AlphaFoldDB" id="A0A2G5FPW0"/>
<dbReference type="Gene3D" id="3.40.1350.10">
    <property type="match status" value="1"/>
</dbReference>
<organism evidence="2 3">
    <name type="scientific">Pseudomonas sediminis</name>
    <dbReference type="NCBI Taxonomy" id="1691904"/>
    <lineage>
        <taxon>Bacteria</taxon>
        <taxon>Pseudomonadati</taxon>
        <taxon>Pseudomonadota</taxon>
        <taxon>Gammaproteobacteria</taxon>
        <taxon>Pseudomonadales</taxon>
        <taxon>Pseudomonadaceae</taxon>
        <taxon>Pseudomonas</taxon>
    </lineage>
</organism>
<dbReference type="PANTHER" id="PTHR30015:SF7">
    <property type="entry name" value="TYPE IV METHYL-DIRECTED RESTRICTION ENZYME ECOKMRR"/>
    <property type="match status" value="1"/>
</dbReference>
<gene>
    <name evidence="2" type="ORF">CDO35_10465</name>
</gene>
<dbReference type="GO" id="GO:0015666">
    <property type="term" value="F:restriction endodeoxyribonuclease activity"/>
    <property type="evidence" value="ECO:0007669"/>
    <property type="project" value="TreeGrafter"/>
</dbReference>
<dbReference type="EMBL" id="NIQU01000003">
    <property type="protein sequence ID" value="PIA70068.1"/>
    <property type="molecule type" value="Genomic_DNA"/>
</dbReference>
<dbReference type="InterPro" id="IPR011335">
    <property type="entry name" value="Restrct_endonuc-II-like"/>
</dbReference>
<proteinExistence type="predicted"/>
<protein>
    <submittedName>
        <fullName evidence="2">Restriction endonuclease</fullName>
    </submittedName>
</protein>
<name>A0A2G5FPW0_9PSED</name>
<dbReference type="PANTHER" id="PTHR30015">
    <property type="entry name" value="MRR RESTRICTION SYSTEM PROTEIN"/>
    <property type="match status" value="1"/>
</dbReference>
<dbReference type="GO" id="GO:0009307">
    <property type="term" value="P:DNA restriction-modification system"/>
    <property type="evidence" value="ECO:0007669"/>
    <property type="project" value="InterPro"/>
</dbReference>
<dbReference type="SUPFAM" id="SSF52980">
    <property type="entry name" value="Restriction endonuclease-like"/>
    <property type="match status" value="1"/>
</dbReference>
<dbReference type="InterPro" id="IPR007560">
    <property type="entry name" value="Restrct_endonuc_IV_Mrr"/>
</dbReference>
<keyword evidence="2" id="KW-0378">Hydrolase</keyword>
<reference evidence="3" key="1">
    <citation type="submission" date="2017-06" db="EMBL/GenBank/DDBJ databases">
        <authorList>
            <person name="Rastogi G."/>
            <person name="Vaishampayan P."/>
            <person name="Seuylemezian A."/>
        </authorList>
    </citation>
    <scope>NUCLEOTIDE SEQUENCE [LARGE SCALE GENOMIC DNA]</scope>
    <source>
        <strain evidence="3">PI11</strain>
    </source>
</reference>
<comment type="caution">
    <text evidence="2">The sequence shown here is derived from an EMBL/GenBank/DDBJ whole genome shotgun (WGS) entry which is preliminary data.</text>
</comment>
<accession>A0A2G5FPW0</accession>
<evidence type="ECO:0000259" key="1">
    <source>
        <dbReference type="Pfam" id="PF04471"/>
    </source>
</evidence>
<dbReference type="GO" id="GO:0003677">
    <property type="term" value="F:DNA binding"/>
    <property type="evidence" value="ECO:0007669"/>
    <property type="project" value="InterPro"/>
</dbReference>
<feature type="domain" description="Restriction endonuclease type IV Mrr" evidence="1">
    <location>
        <begin position="143"/>
        <end position="259"/>
    </location>
</feature>